<feature type="region of interest" description="Disordered" evidence="1">
    <location>
        <begin position="1"/>
        <end position="20"/>
    </location>
</feature>
<dbReference type="SMART" id="SM00020">
    <property type="entry name" value="Tryp_SPc"/>
    <property type="match status" value="1"/>
</dbReference>
<dbReference type="InterPro" id="IPR051333">
    <property type="entry name" value="CLIP_Serine_Protease"/>
</dbReference>
<dbReference type="InterPro" id="IPR001254">
    <property type="entry name" value="Trypsin_dom"/>
</dbReference>
<evidence type="ECO:0000313" key="4">
    <source>
        <dbReference type="Proteomes" id="UP001552594"/>
    </source>
</evidence>
<name>A0ABV3K6E7_STRON</name>
<dbReference type="PROSITE" id="PS50240">
    <property type="entry name" value="TRYPSIN_DOM"/>
    <property type="match status" value="1"/>
</dbReference>
<dbReference type="EMBL" id="JBFAUK010000039">
    <property type="protein sequence ID" value="MEV5510722.1"/>
    <property type="molecule type" value="Genomic_DNA"/>
</dbReference>
<evidence type="ECO:0000259" key="2">
    <source>
        <dbReference type="PROSITE" id="PS50240"/>
    </source>
</evidence>
<dbReference type="PANTHER" id="PTHR24260:SF136">
    <property type="entry name" value="GH08193P-RELATED"/>
    <property type="match status" value="1"/>
</dbReference>
<dbReference type="InterPro" id="IPR009003">
    <property type="entry name" value="Peptidase_S1_PA"/>
</dbReference>
<accession>A0ABV3K6E7</accession>
<dbReference type="Pfam" id="PF00089">
    <property type="entry name" value="Trypsin"/>
    <property type="match status" value="1"/>
</dbReference>
<evidence type="ECO:0000256" key="1">
    <source>
        <dbReference type="SAM" id="MobiDB-lite"/>
    </source>
</evidence>
<dbReference type="Proteomes" id="UP001552594">
    <property type="component" value="Unassembled WGS sequence"/>
</dbReference>
<evidence type="ECO:0000313" key="3">
    <source>
        <dbReference type="EMBL" id="MEV5510722.1"/>
    </source>
</evidence>
<dbReference type="PRINTS" id="PR00722">
    <property type="entry name" value="CHYMOTRYPSIN"/>
</dbReference>
<sequence>MCSAIDAPHAHPTRKNHTMPGIRPRAAWMAGVLSAVTAAGLLTGGPANAVVGTPLNDSYAFTAQLDLDNGKRSCSGVLVEQQWVATAASCFVDNPAQGIQVPAGKPALPTTATIGRVDADHQTGTTVDVVELVPRTDRDLVMARLAKPVTGIAPIGLSSSLLVPGEDLRVTGAGRTKEEWVPQRLHTAMFTAGEVKDGTVALSAKSDSAAICQGDTGGPAFRDINGRYELVGIHSRSWQGGCLGTDPAETRTGAVDARTDDIAGWIQAVASRTLLARANWANAGYMASGHFTNNGASDSKRRMDLFVVWKDGSASLYQGADHDDPKYPFTIEYKIAGAGSTWKYARAITGGNFAGTGSDGLFVKWTDGEVTEYAHLDQNGVHGEKKLVKGVNEDPKNYWKNAKLVAAGRFTPNSQRDDVITLWEDGSTSMYTNIDAKGVSAHTQLGKDGWTAAAQITAGEFTGKGTADLLIRWTDGQTTIFPGVDAKGFHNSRINIRPEKSAWANAEILTTGAFAIAGARPNDILIRWSNGPLSYYPGVDAKGTHSEIQLVG</sequence>
<dbReference type="RefSeq" id="WP_153068766.1">
    <property type="nucleotide sequence ID" value="NZ_JBFAUK010000039.1"/>
</dbReference>
<dbReference type="Gene3D" id="2.40.10.10">
    <property type="entry name" value="Trypsin-like serine proteases"/>
    <property type="match status" value="1"/>
</dbReference>
<organism evidence="3 4">
    <name type="scientific">Streptomyces orinoci</name>
    <name type="common">Streptoverticillium orinoci</name>
    <dbReference type="NCBI Taxonomy" id="67339"/>
    <lineage>
        <taxon>Bacteria</taxon>
        <taxon>Bacillati</taxon>
        <taxon>Actinomycetota</taxon>
        <taxon>Actinomycetes</taxon>
        <taxon>Kitasatosporales</taxon>
        <taxon>Streptomycetaceae</taxon>
        <taxon>Streptomyces</taxon>
    </lineage>
</organism>
<keyword evidence="4" id="KW-1185">Reference proteome</keyword>
<dbReference type="InterPro" id="IPR043504">
    <property type="entry name" value="Peptidase_S1_PA_chymotrypsin"/>
</dbReference>
<dbReference type="SUPFAM" id="SSF50494">
    <property type="entry name" value="Trypsin-like serine proteases"/>
    <property type="match status" value="1"/>
</dbReference>
<comment type="caution">
    <text evidence="3">The sequence shown here is derived from an EMBL/GenBank/DDBJ whole genome shotgun (WGS) entry which is preliminary data.</text>
</comment>
<dbReference type="PANTHER" id="PTHR24260">
    <property type="match status" value="1"/>
</dbReference>
<gene>
    <name evidence="3" type="ORF">AB0L16_30590</name>
</gene>
<proteinExistence type="predicted"/>
<reference evidence="3 4" key="1">
    <citation type="submission" date="2024-06" db="EMBL/GenBank/DDBJ databases">
        <title>The Natural Products Discovery Center: Release of the First 8490 Sequenced Strains for Exploring Actinobacteria Biosynthetic Diversity.</title>
        <authorList>
            <person name="Kalkreuter E."/>
            <person name="Kautsar S.A."/>
            <person name="Yang D."/>
            <person name="Bader C.D."/>
            <person name="Teijaro C.N."/>
            <person name="Fluegel L."/>
            <person name="Davis C.M."/>
            <person name="Simpson J.R."/>
            <person name="Lauterbach L."/>
            <person name="Steele A.D."/>
            <person name="Gui C."/>
            <person name="Meng S."/>
            <person name="Li G."/>
            <person name="Viehrig K."/>
            <person name="Ye F."/>
            <person name="Su P."/>
            <person name="Kiefer A.F."/>
            <person name="Nichols A."/>
            <person name="Cepeda A.J."/>
            <person name="Yan W."/>
            <person name="Fan B."/>
            <person name="Jiang Y."/>
            <person name="Adhikari A."/>
            <person name="Zheng C.-J."/>
            <person name="Schuster L."/>
            <person name="Cowan T.M."/>
            <person name="Smanski M.J."/>
            <person name="Chevrette M.G."/>
            <person name="De Carvalho L.P.S."/>
            <person name="Shen B."/>
        </authorList>
    </citation>
    <scope>NUCLEOTIDE SEQUENCE [LARGE SCALE GENOMIC DNA]</scope>
    <source>
        <strain evidence="3 4">NPDC052347</strain>
    </source>
</reference>
<dbReference type="InterPro" id="IPR001314">
    <property type="entry name" value="Peptidase_S1A"/>
</dbReference>
<protein>
    <submittedName>
        <fullName evidence="3">S1 family peptidase</fullName>
    </submittedName>
</protein>
<feature type="domain" description="Peptidase S1" evidence="2">
    <location>
        <begin position="42"/>
        <end position="271"/>
    </location>
</feature>